<feature type="region of interest" description="Disordered" evidence="1">
    <location>
        <begin position="1"/>
        <end position="25"/>
    </location>
</feature>
<evidence type="ECO:0000313" key="2">
    <source>
        <dbReference type="EMBL" id="KAG8365955.1"/>
    </source>
</evidence>
<evidence type="ECO:0000313" key="3">
    <source>
        <dbReference type="Proteomes" id="UP000826271"/>
    </source>
</evidence>
<organism evidence="2 3">
    <name type="scientific">Buddleja alternifolia</name>
    <dbReference type="NCBI Taxonomy" id="168488"/>
    <lineage>
        <taxon>Eukaryota</taxon>
        <taxon>Viridiplantae</taxon>
        <taxon>Streptophyta</taxon>
        <taxon>Embryophyta</taxon>
        <taxon>Tracheophyta</taxon>
        <taxon>Spermatophyta</taxon>
        <taxon>Magnoliopsida</taxon>
        <taxon>eudicotyledons</taxon>
        <taxon>Gunneridae</taxon>
        <taxon>Pentapetalae</taxon>
        <taxon>asterids</taxon>
        <taxon>lamiids</taxon>
        <taxon>Lamiales</taxon>
        <taxon>Scrophulariaceae</taxon>
        <taxon>Buddlejeae</taxon>
        <taxon>Buddleja</taxon>
    </lineage>
</organism>
<evidence type="ECO:0008006" key="4">
    <source>
        <dbReference type="Google" id="ProtNLM"/>
    </source>
</evidence>
<name>A0AAV6WG36_9LAMI</name>
<evidence type="ECO:0000256" key="1">
    <source>
        <dbReference type="SAM" id="MobiDB-lite"/>
    </source>
</evidence>
<comment type="caution">
    <text evidence="2">The sequence shown here is derived from an EMBL/GenBank/DDBJ whole genome shotgun (WGS) entry which is preliminary data.</text>
</comment>
<keyword evidence="3" id="KW-1185">Reference proteome</keyword>
<accession>A0AAV6WG36</accession>
<reference evidence="2" key="1">
    <citation type="submission" date="2019-10" db="EMBL/GenBank/DDBJ databases">
        <authorList>
            <person name="Zhang R."/>
            <person name="Pan Y."/>
            <person name="Wang J."/>
            <person name="Ma R."/>
            <person name="Yu S."/>
        </authorList>
    </citation>
    <scope>NUCLEOTIDE SEQUENCE</scope>
    <source>
        <strain evidence="2">LA-IB0</strain>
        <tissue evidence="2">Leaf</tissue>
    </source>
</reference>
<protein>
    <recommendedName>
        <fullName evidence="4">Myb-like domain-containing protein</fullName>
    </recommendedName>
</protein>
<gene>
    <name evidence="2" type="ORF">BUALT_Bualt17G0025800</name>
</gene>
<dbReference type="EMBL" id="WHWC01000017">
    <property type="protein sequence ID" value="KAG8365955.1"/>
    <property type="molecule type" value="Genomic_DNA"/>
</dbReference>
<dbReference type="Proteomes" id="UP000826271">
    <property type="component" value="Unassembled WGS sequence"/>
</dbReference>
<proteinExistence type="predicted"/>
<sequence>MTALMRGGSGLRMNRMRGGVTNESTAKTCRRYWTPEEEKALEKAMRDLVMKGYKAERLQKWISKSP</sequence>
<dbReference type="AlphaFoldDB" id="A0AAV6WG36"/>